<dbReference type="GeneID" id="5179628"/>
<name>A2PZW1_9VIRU</name>
<proteinExistence type="inferred from homology"/>
<protein>
    <recommendedName>
        <fullName evidence="2">protein-tyrosine-phosphatase</fullName>
        <ecNumber evidence="2">3.1.3.48</ecNumber>
    </recommendedName>
</protein>
<dbReference type="Gene3D" id="3.90.190.10">
    <property type="entry name" value="Protein tyrosine phosphatase superfamily"/>
    <property type="match status" value="1"/>
</dbReference>
<evidence type="ECO:0000256" key="3">
    <source>
        <dbReference type="ARBA" id="ARBA00022801"/>
    </source>
</evidence>
<dbReference type="SUPFAM" id="SSF52799">
    <property type="entry name" value="(Phosphotyrosine protein) phosphatases II"/>
    <property type="match status" value="1"/>
</dbReference>
<feature type="domain" description="Tyrosine-protein phosphatase" evidence="5">
    <location>
        <begin position="73"/>
        <end position="314"/>
    </location>
</feature>
<dbReference type="RefSeq" id="YP_001029441.1">
    <property type="nucleotide sequence ID" value="NC_008939.1"/>
</dbReference>
<keyword evidence="3" id="KW-0378">Hydrolase</keyword>
<dbReference type="PROSITE" id="PS50056">
    <property type="entry name" value="TYR_PHOSPHATASE_2"/>
    <property type="match status" value="1"/>
</dbReference>
<dbReference type="PANTHER" id="PTHR19134:SF562">
    <property type="entry name" value="PROTEIN-TYROSINE-PHOSPHATASE"/>
    <property type="match status" value="1"/>
</dbReference>
<reference evidence="7 8" key="1">
    <citation type="journal article" date="2007" name="J. Virol.">
        <title>Genomic and morphological features of a banchine polydnavirus: comparison with bracoviruses and ichnoviruses.</title>
        <authorList>
            <person name="Lapointe R."/>
            <person name="Tanaka K."/>
            <person name="Barney W.E."/>
            <person name="Whitfield J.B."/>
            <person name="Banks J.C."/>
            <person name="Beliveau C."/>
            <person name="Stoltz D."/>
            <person name="Webb B.A."/>
            <person name="Cusson M."/>
        </authorList>
    </citation>
    <scope>NUCLEOTIDE SEQUENCE [LARGE SCALE GENOMIC DNA]</scope>
</reference>
<dbReference type="GO" id="GO:0004725">
    <property type="term" value="F:protein tyrosine phosphatase activity"/>
    <property type="evidence" value="ECO:0007669"/>
    <property type="project" value="UniProtKB-EC"/>
</dbReference>
<evidence type="ECO:0000256" key="4">
    <source>
        <dbReference type="ARBA" id="ARBA00022912"/>
    </source>
</evidence>
<dbReference type="OrthoDB" id="30818at10239"/>
<dbReference type="EC" id="3.1.3.48" evidence="2"/>
<dbReference type="SMART" id="SM00194">
    <property type="entry name" value="PTPc"/>
    <property type="match status" value="1"/>
</dbReference>
<evidence type="ECO:0000256" key="1">
    <source>
        <dbReference type="ARBA" id="ARBA00009580"/>
    </source>
</evidence>
<dbReference type="EMBL" id="AB289978">
    <property type="protein sequence ID" value="BAF45533.1"/>
    <property type="molecule type" value="Genomic_DNA"/>
</dbReference>
<dbReference type="PRINTS" id="PR00700">
    <property type="entry name" value="PRTYPHPHTASE"/>
</dbReference>
<dbReference type="SMART" id="SM00404">
    <property type="entry name" value="PTPc_motif"/>
    <property type="match status" value="1"/>
</dbReference>
<evidence type="ECO:0000259" key="6">
    <source>
        <dbReference type="PROSITE" id="PS50056"/>
    </source>
</evidence>
<sequence length="323" mass="37281">MGNVLSTRNSSTIDNTIPLLSEEGRRKTIIWKMEYEQELCDHSTCGHSQSQANMAEARSTQALSTNIFNIAKNRRKNRYQSVPCFDHSRVVLSTSTGSGDSDYIHASYIDGFKLKKKFIATQAPISGKEVNDFYNMIWENKCEMIVVLATFFEDEGNKFYPHWPMCVSFDMRGKFKLCTTRVDYRGAYTKFFLLIENTTIMERPRSISLYHYLDWPQHSVPLSIFDFLTFLMVINTEALERFFTSSRMGPIVVHGNAGIGRVGTFCAIDVCLEKWHATDAINVLDTVKRIRRQRYMSITTADQYAFIFCAVETLKKWNIPVKY</sequence>
<dbReference type="Proteomes" id="UP000203987">
    <property type="component" value="Genome"/>
</dbReference>
<dbReference type="InterPro" id="IPR003595">
    <property type="entry name" value="Tyr_Pase_cat"/>
</dbReference>
<dbReference type="PROSITE" id="PS50055">
    <property type="entry name" value="TYR_PHOSPHATASE_PTP"/>
    <property type="match status" value="1"/>
</dbReference>
<evidence type="ECO:0000259" key="5">
    <source>
        <dbReference type="PROSITE" id="PS50055"/>
    </source>
</evidence>
<dbReference type="InterPro" id="IPR000242">
    <property type="entry name" value="PTP_cat"/>
</dbReference>
<feature type="domain" description="Tyrosine specific protein phosphatases" evidence="6">
    <location>
        <begin position="225"/>
        <end position="305"/>
    </location>
</feature>
<comment type="similarity">
    <text evidence="1">Belongs to the protein-tyrosine phosphatase family.</text>
</comment>
<dbReference type="InterPro" id="IPR000387">
    <property type="entry name" value="Tyr_Pase_dom"/>
</dbReference>
<dbReference type="KEGG" id="vg:5179628"/>
<evidence type="ECO:0000256" key="2">
    <source>
        <dbReference type="ARBA" id="ARBA00013064"/>
    </source>
</evidence>
<evidence type="ECO:0000313" key="7">
    <source>
        <dbReference type="EMBL" id="BAF45533.1"/>
    </source>
</evidence>
<organism evidence="7 8">
    <name type="scientific">Ichnoviriform fumiferanae</name>
    <dbReference type="NCBI Taxonomy" id="419435"/>
    <lineage>
        <taxon>Viruses</taxon>
        <taxon>Viruses incertae sedis</taxon>
        <taxon>Polydnaviriformidae</taxon>
        <taxon>Ichnoviriform</taxon>
    </lineage>
</organism>
<accession>A2PZW1</accession>
<dbReference type="Pfam" id="PF00102">
    <property type="entry name" value="Y_phosphatase"/>
    <property type="match status" value="1"/>
</dbReference>
<dbReference type="InterPro" id="IPR029021">
    <property type="entry name" value="Prot-tyrosine_phosphatase-like"/>
</dbReference>
<keyword evidence="4" id="KW-0904">Protein phosphatase</keyword>
<dbReference type="InterPro" id="IPR050348">
    <property type="entry name" value="Protein-Tyr_Phosphatase"/>
</dbReference>
<evidence type="ECO:0000313" key="8">
    <source>
        <dbReference type="Proteomes" id="UP000203987"/>
    </source>
</evidence>
<dbReference type="PANTHER" id="PTHR19134">
    <property type="entry name" value="RECEPTOR-TYPE TYROSINE-PROTEIN PHOSPHATASE"/>
    <property type="match status" value="1"/>
</dbReference>